<feature type="transmembrane region" description="Helical" evidence="2">
    <location>
        <begin position="90"/>
        <end position="120"/>
    </location>
</feature>
<evidence type="ECO:0000313" key="3">
    <source>
        <dbReference type="EMBL" id="GGO62954.1"/>
    </source>
</evidence>
<dbReference type="Proteomes" id="UP000638043">
    <property type="component" value="Unassembled WGS sequence"/>
</dbReference>
<feature type="transmembrane region" description="Helical" evidence="2">
    <location>
        <begin position="284"/>
        <end position="317"/>
    </location>
</feature>
<name>A0ABQ2N1A2_9MICO</name>
<reference evidence="4" key="1">
    <citation type="journal article" date="2019" name="Int. J. Syst. Evol. Microbiol.">
        <title>The Global Catalogue of Microorganisms (GCM) 10K type strain sequencing project: providing services to taxonomists for standard genome sequencing and annotation.</title>
        <authorList>
            <consortium name="The Broad Institute Genomics Platform"/>
            <consortium name="The Broad Institute Genome Sequencing Center for Infectious Disease"/>
            <person name="Wu L."/>
            <person name="Ma J."/>
        </authorList>
    </citation>
    <scope>NUCLEOTIDE SEQUENCE [LARGE SCALE GENOMIC DNA]</scope>
    <source>
        <strain evidence="4">CGMCC 4.7181</strain>
    </source>
</reference>
<keyword evidence="4" id="KW-1185">Reference proteome</keyword>
<sequence>MTNTTAPGWAPAPRQGLVPLYPYGFGTIMGRSFAALRGNPKVLLLFVVGVQTLAMTLYLAALLGISAAAFSRADTVDPASAEFQDLMWGAAAITLIGGIVLTFALAAVTTIAQGVVIAEVSHAALAEKAPFSRLWKRVRPAFWRLFGYSLLIGLATIIALAVLAVPLVLLGLANTPVTWVFFVVLLLLELLGGIVVYAWLGTKLFFVPSAIVLERVRPFRAIARSWTLTRGRFWPTFGVAALLYLVTNIAASVISSALSLFAPLITSTLVPFGVGESTSVAATVLGFVFLGLSSILSFAIASIMTIITGAGGVLTYIDARMREEGIDLRMRRYVEAHGDADDPYEFLEGAQPSPHASPVAPPTAYPAYGAPPQYAPPQYGAYATQPPAPGAPTVPASSSDGHAPSSDGPVPSSDGAVPPRPADPGSRPQPPAPPV</sequence>
<evidence type="ECO:0000313" key="4">
    <source>
        <dbReference type="Proteomes" id="UP000638043"/>
    </source>
</evidence>
<proteinExistence type="predicted"/>
<feature type="compositionally biased region" description="Low complexity" evidence="1">
    <location>
        <begin position="393"/>
        <end position="415"/>
    </location>
</feature>
<comment type="caution">
    <text evidence="3">The sequence shown here is derived from an EMBL/GenBank/DDBJ whole genome shotgun (WGS) entry which is preliminary data.</text>
</comment>
<keyword evidence="2" id="KW-0472">Membrane</keyword>
<keyword evidence="2" id="KW-0812">Transmembrane</keyword>
<feature type="transmembrane region" description="Helical" evidence="2">
    <location>
        <begin position="43"/>
        <end position="70"/>
    </location>
</feature>
<dbReference type="EMBL" id="BMMQ01000003">
    <property type="protein sequence ID" value="GGO62954.1"/>
    <property type="molecule type" value="Genomic_DNA"/>
</dbReference>
<dbReference type="RefSeq" id="WP_188700696.1">
    <property type="nucleotide sequence ID" value="NZ_BMMQ01000003.1"/>
</dbReference>
<feature type="transmembrane region" description="Helical" evidence="2">
    <location>
        <begin position="179"/>
        <end position="200"/>
    </location>
</feature>
<feature type="compositionally biased region" description="Low complexity" evidence="1">
    <location>
        <begin position="365"/>
        <end position="385"/>
    </location>
</feature>
<feature type="region of interest" description="Disordered" evidence="1">
    <location>
        <begin position="343"/>
        <end position="435"/>
    </location>
</feature>
<feature type="compositionally biased region" description="Pro residues" evidence="1">
    <location>
        <begin position="418"/>
        <end position="435"/>
    </location>
</feature>
<feature type="transmembrane region" description="Helical" evidence="2">
    <location>
        <begin position="141"/>
        <end position="173"/>
    </location>
</feature>
<gene>
    <name evidence="3" type="ORF">GCM10010910_14330</name>
</gene>
<evidence type="ECO:0000256" key="1">
    <source>
        <dbReference type="SAM" id="MobiDB-lite"/>
    </source>
</evidence>
<evidence type="ECO:0008006" key="5">
    <source>
        <dbReference type="Google" id="ProtNLM"/>
    </source>
</evidence>
<keyword evidence="2" id="KW-1133">Transmembrane helix</keyword>
<protein>
    <recommendedName>
        <fullName evidence="5">Glycerophosphoryl diester phosphodiesterase membrane domain-containing protein</fullName>
    </recommendedName>
</protein>
<organism evidence="3 4">
    <name type="scientific">Microbacterium nanhaiense</name>
    <dbReference type="NCBI Taxonomy" id="1301026"/>
    <lineage>
        <taxon>Bacteria</taxon>
        <taxon>Bacillati</taxon>
        <taxon>Actinomycetota</taxon>
        <taxon>Actinomycetes</taxon>
        <taxon>Micrococcales</taxon>
        <taxon>Microbacteriaceae</taxon>
        <taxon>Microbacterium</taxon>
    </lineage>
</organism>
<evidence type="ECO:0000256" key="2">
    <source>
        <dbReference type="SAM" id="Phobius"/>
    </source>
</evidence>
<accession>A0ABQ2N1A2</accession>
<feature type="transmembrane region" description="Helical" evidence="2">
    <location>
        <begin position="233"/>
        <end position="264"/>
    </location>
</feature>